<sequence length="66" mass="7877">MEIEEPEWINPQADYWKQHCKDLAIRVKQTEMKKIVPFPRDVGVELENVMLDRDEENHALPVQSCR</sequence>
<name>A0ABD3KWA8_EUCGL</name>
<organism evidence="1 2">
    <name type="scientific">Eucalyptus globulus</name>
    <name type="common">Tasmanian blue gum</name>
    <dbReference type="NCBI Taxonomy" id="34317"/>
    <lineage>
        <taxon>Eukaryota</taxon>
        <taxon>Viridiplantae</taxon>
        <taxon>Streptophyta</taxon>
        <taxon>Embryophyta</taxon>
        <taxon>Tracheophyta</taxon>
        <taxon>Spermatophyta</taxon>
        <taxon>Magnoliopsida</taxon>
        <taxon>eudicotyledons</taxon>
        <taxon>Gunneridae</taxon>
        <taxon>Pentapetalae</taxon>
        <taxon>rosids</taxon>
        <taxon>malvids</taxon>
        <taxon>Myrtales</taxon>
        <taxon>Myrtaceae</taxon>
        <taxon>Myrtoideae</taxon>
        <taxon>Eucalypteae</taxon>
        <taxon>Eucalyptus</taxon>
    </lineage>
</organism>
<comment type="caution">
    <text evidence="1">The sequence shown here is derived from an EMBL/GenBank/DDBJ whole genome shotgun (WGS) entry which is preliminary data.</text>
</comment>
<dbReference type="Proteomes" id="UP001634007">
    <property type="component" value="Unassembled WGS sequence"/>
</dbReference>
<evidence type="ECO:0000313" key="2">
    <source>
        <dbReference type="Proteomes" id="UP001634007"/>
    </source>
</evidence>
<dbReference type="EMBL" id="JBJKBG010000004">
    <property type="protein sequence ID" value="KAL3741611.1"/>
    <property type="molecule type" value="Genomic_DNA"/>
</dbReference>
<dbReference type="AlphaFoldDB" id="A0ABD3KWA8"/>
<keyword evidence="2" id="KW-1185">Reference proteome</keyword>
<protein>
    <submittedName>
        <fullName evidence="1">Uncharacterized protein</fullName>
    </submittedName>
</protein>
<gene>
    <name evidence="1" type="ORF">ACJRO7_017125</name>
</gene>
<accession>A0ABD3KWA8</accession>
<proteinExistence type="predicted"/>
<reference evidence="1 2" key="1">
    <citation type="submission" date="2024-11" db="EMBL/GenBank/DDBJ databases">
        <title>Chromosome-level genome assembly of Eucalyptus globulus Labill. provides insights into its genome evolution.</title>
        <authorList>
            <person name="Li X."/>
        </authorList>
    </citation>
    <scope>NUCLEOTIDE SEQUENCE [LARGE SCALE GENOMIC DNA]</scope>
    <source>
        <strain evidence="1">CL2024</strain>
        <tissue evidence="1">Fresh tender leaves</tissue>
    </source>
</reference>
<evidence type="ECO:0000313" key="1">
    <source>
        <dbReference type="EMBL" id="KAL3741611.1"/>
    </source>
</evidence>